<sequence>MPTDVDGFVKVPPAIASTARRLGPRFQALRLLKLDELEERRRDRANPDAAP</sequence>
<gene>
    <name evidence="1" type="ORF">NOR_05178</name>
</gene>
<keyword evidence="2" id="KW-1185">Reference proteome</keyword>
<reference evidence="1 2" key="1">
    <citation type="journal article" date="2016" name="Genome Biol. Evol.">
        <title>Divergent and convergent evolution of fungal pathogenicity.</title>
        <authorList>
            <person name="Shang Y."/>
            <person name="Xiao G."/>
            <person name="Zheng P."/>
            <person name="Cen K."/>
            <person name="Zhan S."/>
            <person name="Wang C."/>
        </authorList>
    </citation>
    <scope>NUCLEOTIDE SEQUENCE [LARGE SCALE GENOMIC DNA]</scope>
    <source>
        <strain evidence="1 2">RCEF 4871</strain>
    </source>
</reference>
<protein>
    <submittedName>
        <fullName evidence="1">Uncharacterized protein</fullName>
    </submittedName>
</protein>
<evidence type="ECO:0000313" key="2">
    <source>
        <dbReference type="Proteomes" id="UP000243498"/>
    </source>
</evidence>
<accession>A0A167CWT6</accession>
<dbReference type="Proteomes" id="UP000243498">
    <property type="component" value="Unassembled WGS sequence"/>
</dbReference>
<proteinExistence type="predicted"/>
<comment type="caution">
    <text evidence="1">The sequence shown here is derived from an EMBL/GenBank/DDBJ whole genome shotgun (WGS) entry which is preliminary data.</text>
</comment>
<dbReference type="EMBL" id="AZHC01000015">
    <property type="protein sequence ID" value="OAA41670.1"/>
    <property type="molecule type" value="Genomic_DNA"/>
</dbReference>
<dbReference type="AlphaFoldDB" id="A0A167CWT6"/>
<organism evidence="1 2">
    <name type="scientific">Metarhizium rileyi (strain RCEF 4871)</name>
    <name type="common">Nomuraea rileyi</name>
    <dbReference type="NCBI Taxonomy" id="1649241"/>
    <lineage>
        <taxon>Eukaryota</taxon>
        <taxon>Fungi</taxon>
        <taxon>Dikarya</taxon>
        <taxon>Ascomycota</taxon>
        <taxon>Pezizomycotina</taxon>
        <taxon>Sordariomycetes</taxon>
        <taxon>Hypocreomycetidae</taxon>
        <taxon>Hypocreales</taxon>
        <taxon>Clavicipitaceae</taxon>
        <taxon>Metarhizium</taxon>
    </lineage>
</organism>
<name>A0A167CWT6_METRR</name>
<evidence type="ECO:0000313" key="1">
    <source>
        <dbReference type="EMBL" id="OAA41670.1"/>
    </source>
</evidence>